<dbReference type="Proteomes" id="UP000008064">
    <property type="component" value="Unassembled WGS sequence"/>
</dbReference>
<name>F8NQX6_SERL9</name>
<sequence>MHFCCVLRLRRAFPHEELCSMGVPLKNKDVTRFVIVLDWSSTDDFLWHFP</sequence>
<evidence type="ECO:0000313" key="1">
    <source>
        <dbReference type="EMBL" id="EGO26679.1"/>
    </source>
</evidence>
<dbReference type="KEGG" id="sla:SERLADRAFT_463978"/>
<dbReference type="HOGENOM" id="CLU_3125984_0_0_1"/>
<dbReference type="AlphaFoldDB" id="F8NQX6"/>
<protein>
    <submittedName>
        <fullName evidence="1">Uncharacterized protein</fullName>
    </submittedName>
</protein>
<dbReference type="GeneID" id="18818669"/>
<reference evidence="2" key="1">
    <citation type="journal article" date="2011" name="Science">
        <title>The plant cell wall-decomposing machinery underlies the functional diversity of forest fungi.</title>
        <authorList>
            <person name="Eastwood D.C."/>
            <person name="Floudas D."/>
            <person name="Binder M."/>
            <person name="Majcherczyk A."/>
            <person name="Schneider P."/>
            <person name="Aerts A."/>
            <person name="Asiegbu F.O."/>
            <person name="Baker S.E."/>
            <person name="Barry K."/>
            <person name="Bendiksby M."/>
            <person name="Blumentritt M."/>
            <person name="Coutinho P.M."/>
            <person name="Cullen D."/>
            <person name="de Vries R.P."/>
            <person name="Gathman A."/>
            <person name="Goodell B."/>
            <person name="Henrissat B."/>
            <person name="Ihrmark K."/>
            <person name="Kauserud H."/>
            <person name="Kohler A."/>
            <person name="LaButti K."/>
            <person name="Lapidus A."/>
            <person name="Lavin J.L."/>
            <person name="Lee Y.-H."/>
            <person name="Lindquist E."/>
            <person name="Lilly W."/>
            <person name="Lucas S."/>
            <person name="Morin E."/>
            <person name="Murat C."/>
            <person name="Oguiza J.A."/>
            <person name="Park J."/>
            <person name="Pisabarro A.G."/>
            <person name="Riley R."/>
            <person name="Rosling A."/>
            <person name="Salamov A."/>
            <person name="Schmidt O."/>
            <person name="Schmutz J."/>
            <person name="Skrede I."/>
            <person name="Stenlid J."/>
            <person name="Wiebenga A."/>
            <person name="Xie X."/>
            <person name="Kuees U."/>
            <person name="Hibbett D.S."/>
            <person name="Hoffmeister D."/>
            <person name="Hoegberg N."/>
            <person name="Martin F."/>
            <person name="Grigoriev I.V."/>
            <person name="Watkinson S.C."/>
        </authorList>
    </citation>
    <scope>NUCLEOTIDE SEQUENCE [LARGE SCALE GENOMIC DNA]</scope>
    <source>
        <strain evidence="2">S7.9</strain>
    </source>
</reference>
<dbReference type="EMBL" id="GL945432">
    <property type="protein sequence ID" value="EGO26679.1"/>
    <property type="molecule type" value="Genomic_DNA"/>
</dbReference>
<organism evidence="2">
    <name type="scientific">Serpula lacrymans var. lacrymans (strain S7.9)</name>
    <name type="common">Dry rot fungus</name>
    <dbReference type="NCBI Taxonomy" id="578457"/>
    <lineage>
        <taxon>Eukaryota</taxon>
        <taxon>Fungi</taxon>
        <taxon>Dikarya</taxon>
        <taxon>Basidiomycota</taxon>
        <taxon>Agaricomycotina</taxon>
        <taxon>Agaricomycetes</taxon>
        <taxon>Agaricomycetidae</taxon>
        <taxon>Boletales</taxon>
        <taxon>Coniophorineae</taxon>
        <taxon>Serpulaceae</taxon>
        <taxon>Serpula</taxon>
    </lineage>
</organism>
<accession>F8NQX6</accession>
<evidence type="ECO:0000313" key="2">
    <source>
        <dbReference type="Proteomes" id="UP000008064"/>
    </source>
</evidence>
<dbReference type="RefSeq" id="XP_007316852.1">
    <property type="nucleotide sequence ID" value="XM_007316790.1"/>
</dbReference>
<proteinExistence type="predicted"/>
<gene>
    <name evidence="1" type="ORF">SERLADRAFT_463978</name>
</gene>